<keyword evidence="6" id="KW-0408">Iron</keyword>
<keyword evidence="2" id="KW-0349">Heme</keyword>
<keyword evidence="3 8" id="KW-0812">Transmembrane</keyword>
<reference evidence="10" key="2">
    <citation type="journal article" date="2009" name="Genome Res.">
        <title>Comparative genomic analyses of the human fungal pathogens Coccidioides and their relatives.</title>
        <authorList>
            <person name="Sharpton T.J."/>
            <person name="Stajich J.E."/>
            <person name="Rounsley S.D."/>
            <person name="Gardner M.J."/>
            <person name="Wortman J.R."/>
            <person name="Jordar V.S."/>
            <person name="Maiti R."/>
            <person name="Kodira C.D."/>
            <person name="Neafsey D.E."/>
            <person name="Zeng Q."/>
            <person name="Hung C.-Y."/>
            <person name="McMahan C."/>
            <person name="Muszewska A."/>
            <person name="Grynberg M."/>
            <person name="Mandel M.A."/>
            <person name="Kellner E.M."/>
            <person name="Barker B.M."/>
            <person name="Galgiani J.N."/>
            <person name="Orbach M.J."/>
            <person name="Kirkland T.N."/>
            <person name="Cole G.T."/>
            <person name="Henn M.R."/>
            <person name="Birren B.W."/>
            <person name="Taylor J.W."/>
        </authorList>
    </citation>
    <scope>NUCLEOTIDE SEQUENCE [LARGE SCALE GENOMIC DNA]</scope>
    <source>
        <strain evidence="10">RMSCC 3488</strain>
    </source>
</reference>
<dbReference type="VEuPathDB" id="FungiDB:CPAG_08812"/>
<name>A0A0J6FQ47_COCPO</name>
<dbReference type="OrthoDB" id="588261at2759"/>
<protein>
    <submittedName>
        <fullName evidence="9">Succinate dehydrogenase</fullName>
    </submittedName>
</protein>
<evidence type="ECO:0000256" key="3">
    <source>
        <dbReference type="ARBA" id="ARBA00022692"/>
    </source>
</evidence>
<dbReference type="GO" id="GO:0016020">
    <property type="term" value="C:membrane"/>
    <property type="evidence" value="ECO:0007669"/>
    <property type="project" value="UniProtKB-SubCell"/>
</dbReference>
<organism evidence="9 10">
    <name type="scientific">Coccidioides posadasii RMSCC 3488</name>
    <dbReference type="NCBI Taxonomy" id="454284"/>
    <lineage>
        <taxon>Eukaryota</taxon>
        <taxon>Fungi</taxon>
        <taxon>Dikarya</taxon>
        <taxon>Ascomycota</taxon>
        <taxon>Pezizomycotina</taxon>
        <taxon>Eurotiomycetes</taxon>
        <taxon>Eurotiomycetidae</taxon>
        <taxon>Onygenales</taxon>
        <taxon>Onygenaceae</taxon>
        <taxon>Coccidioides</taxon>
    </lineage>
</organism>
<dbReference type="CDD" id="cd03499">
    <property type="entry name" value="SQR_TypeC_SdhC"/>
    <property type="match status" value="1"/>
</dbReference>
<dbReference type="InterPro" id="IPR034804">
    <property type="entry name" value="SQR/QFR_C/D"/>
</dbReference>
<dbReference type="Gene3D" id="1.20.1300.10">
    <property type="entry name" value="Fumarate reductase/succinate dehydrogenase, transmembrane subunit"/>
    <property type="match status" value="1"/>
</dbReference>
<dbReference type="GO" id="GO:0005739">
    <property type="term" value="C:mitochondrion"/>
    <property type="evidence" value="ECO:0007669"/>
    <property type="project" value="GOC"/>
</dbReference>
<accession>A0A0J6FQ47</accession>
<dbReference type="Proteomes" id="UP000054567">
    <property type="component" value="Unassembled WGS sequence"/>
</dbReference>
<evidence type="ECO:0000256" key="4">
    <source>
        <dbReference type="ARBA" id="ARBA00022723"/>
    </source>
</evidence>
<dbReference type="InterPro" id="IPR000701">
    <property type="entry name" value="SuccDH_FuR_B_TM-su"/>
</dbReference>
<evidence type="ECO:0000256" key="5">
    <source>
        <dbReference type="ARBA" id="ARBA00022989"/>
    </source>
</evidence>
<evidence type="ECO:0000256" key="7">
    <source>
        <dbReference type="ARBA" id="ARBA00023136"/>
    </source>
</evidence>
<dbReference type="Pfam" id="PF01127">
    <property type="entry name" value="Sdh_cyt"/>
    <property type="match status" value="1"/>
</dbReference>
<evidence type="ECO:0000313" key="10">
    <source>
        <dbReference type="Proteomes" id="UP000054567"/>
    </source>
</evidence>
<feature type="transmembrane region" description="Helical" evidence="8">
    <location>
        <begin position="119"/>
        <end position="138"/>
    </location>
</feature>
<dbReference type="GO" id="GO:0009055">
    <property type="term" value="F:electron transfer activity"/>
    <property type="evidence" value="ECO:0007669"/>
    <property type="project" value="InterPro"/>
</dbReference>
<dbReference type="InterPro" id="IPR014314">
    <property type="entry name" value="Succ_DH_cytb556"/>
</dbReference>
<reference evidence="10" key="3">
    <citation type="journal article" date="2010" name="Genome Res.">
        <title>Population genomic sequencing of Coccidioides fungi reveals recent hybridization and transposon control.</title>
        <authorList>
            <person name="Neafsey D.E."/>
            <person name="Barker B.M."/>
            <person name="Sharpton T.J."/>
            <person name="Stajich J.E."/>
            <person name="Park D.J."/>
            <person name="Whiston E."/>
            <person name="Hung C.-Y."/>
            <person name="McMahan C."/>
            <person name="White J."/>
            <person name="Sykes S."/>
            <person name="Heiman D."/>
            <person name="Young S."/>
            <person name="Zeng Q."/>
            <person name="Abouelleil A."/>
            <person name="Aftuck L."/>
            <person name="Bessette D."/>
            <person name="Brown A."/>
            <person name="FitzGerald M."/>
            <person name="Lui A."/>
            <person name="Macdonald J.P."/>
            <person name="Priest M."/>
            <person name="Orbach M.J."/>
            <person name="Galgiani J.N."/>
            <person name="Kirkland T.N."/>
            <person name="Cole G.T."/>
            <person name="Birren B.W."/>
            <person name="Henn M.R."/>
            <person name="Taylor J.W."/>
            <person name="Rounsley S.D."/>
        </authorList>
    </citation>
    <scope>NUCLEOTIDE SEQUENCE [LARGE SCALE GENOMIC DNA]</scope>
    <source>
        <strain evidence="10">RMSCC 3488</strain>
    </source>
</reference>
<evidence type="ECO:0000256" key="1">
    <source>
        <dbReference type="ARBA" id="ARBA00004370"/>
    </source>
</evidence>
<feature type="transmembrane region" description="Helical" evidence="8">
    <location>
        <begin position="196"/>
        <end position="218"/>
    </location>
</feature>
<reference evidence="9 10" key="1">
    <citation type="submission" date="2007-06" db="EMBL/GenBank/DDBJ databases">
        <title>The Genome Sequence of Coccidioides posadasii RMSCC_3488.</title>
        <authorList>
            <consortium name="Coccidioides Genome Resources Consortium"/>
            <consortium name="The Broad Institute Genome Sequencing Platform"/>
            <person name="Henn M.R."/>
            <person name="Sykes S."/>
            <person name="Young S."/>
            <person name="Jaffe D."/>
            <person name="Berlin A."/>
            <person name="Alvarez P."/>
            <person name="Butler J."/>
            <person name="Gnerre S."/>
            <person name="Grabherr M."/>
            <person name="Mauceli E."/>
            <person name="Brockman W."/>
            <person name="Kodira C."/>
            <person name="Alvarado L."/>
            <person name="Zeng Q."/>
            <person name="Crawford M."/>
            <person name="Antoine C."/>
            <person name="Devon K."/>
            <person name="Galgiani J."/>
            <person name="Orsborn K."/>
            <person name="Lewis M.L."/>
            <person name="Nusbaum C."/>
            <person name="Galagan J."/>
            <person name="Birren B."/>
        </authorList>
    </citation>
    <scope>NUCLEOTIDE SEQUENCE [LARGE SCALE GENOMIC DNA]</scope>
    <source>
        <strain evidence="9 10">RMSCC 3488</strain>
    </source>
</reference>
<feature type="transmembrane region" description="Helical" evidence="8">
    <location>
        <begin position="150"/>
        <end position="175"/>
    </location>
</feature>
<dbReference type="AlphaFoldDB" id="A0A0J6FQ47"/>
<dbReference type="GO" id="GO:0006099">
    <property type="term" value="P:tricarboxylic acid cycle"/>
    <property type="evidence" value="ECO:0007669"/>
    <property type="project" value="InterPro"/>
</dbReference>
<comment type="subcellular location">
    <subcellularLocation>
        <location evidence="1">Membrane</location>
    </subcellularLocation>
</comment>
<evidence type="ECO:0000313" key="9">
    <source>
        <dbReference type="EMBL" id="KMM72518.1"/>
    </source>
</evidence>
<evidence type="ECO:0000256" key="6">
    <source>
        <dbReference type="ARBA" id="ARBA00023004"/>
    </source>
</evidence>
<dbReference type="GO" id="GO:0046872">
    <property type="term" value="F:metal ion binding"/>
    <property type="evidence" value="ECO:0007669"/>
    <property type="project" value="UniProtKB-KW"/>
</dbReference>
<keyword evidence="7 8" id="KW-0472">Membrane</keyword>
<sequence>MASEVPQGWANAVAVYHLRLCDSLGSLPGRRPGFQGPLSSQISAGKSGGGGGGGGFVGSSFFRHSSTPRFESTKGNPEVRTPQDGQRILAAQRLNRPVSPHLSIYKFQITSVVSSLERLTGMMLSGGLYLFGTAYVVSPYLGWDLSSASLAAAFGALPFATKAAAKFSIAWPFLFHCLNGTKYMVWSWGKLLNNKAVIQVGLVTVGTATAGAAALALFV</sequence>
<keyword evidence="4" id="KW-0479">Metal-binding</keyword>
<dbReference type="EMBL" id="DS268114">
    <property type="protein sequence ID" value="KMM72518.1"/>
    <property type="molecule type" value="Genomic_DNA"/>
</dbReference>
<evidence type="ECO:0000256" key="8">
    <source>
        <dbReference type="SAM" id="Phobius"/>
    </source>
</evidence>
<dbReference type="GO" id="GO:0006121">
    <property type="term" value="P:mitochondrial electron transport, succinate to ubiquinone"/>
    <property type="evidence" value="ECO:0007669"/>
    <property type="project" value="TreeGrafter"/>
</dbReference>
<dbReference type="PANTHER" id="PTHR10978">
    <property type="entry name" value="SUCCINATE DEHYDROGENASE CYTOCHROME B560 SUBUNIT"/>
    <property type="match status" value="1"/>
</dbReference>
<dbReference type="SUPFAM" id="SSF81343">
    <property type="entry name" value="Fumarate reductase respiratory complex transmembrane subunits"/>
    <property type="match status" value="1"/>
</dbReference>
<keyword evidence="5 8" id="KW-1133">Transmembrane helix</keyword>
<gene>
    <name evidence="9" type="ORF">CPAG_08812</name>
</gene>
<proteinExistence type="predicted"/>
<dbReference type="PANTHER" id="PTHR10978:SF5">
    <property type="entry name" value="SUCCINATE DEHYDROGENASE CYTOCHROME B560 SUBUNIT, MITOCHONDRIAL"/>
    <property type="match status" value="1"/>
</dbReference>
<evidence type="ECO:0000256" key="2">
    <source>
        <dbReference type="ARBA" id="ARBA00022617"/>
    </source>
</evidence>